<name>A0A6S6MQ32_ENTFC</name>
<evidence type="ECO:0000313" key="1">
    <source>
        <dbReference type="EMBL" id="BCH36169.1"/>
    </source>
</evidence>
<protein>
    <submittedName>
        <fullName evidence="1">Uncharacterized protein</fullName>
    </submittedName>
</protein>
<reference evidence="1" key="1">
    <citation type="submission" date="2020-07" db="EMBL/GenBank/DDBJ databases">
        <title>Transmission dynamics of a linear vanA-plasmid during the 2017-2019 nosocomial multiclonal outbreaks of vancomycin-resistant enterococci.</title>
        <authorList>
            <person name="Fujiya Y."/>
            <person name="Harada T."/>
            <person name="Sugawara Y."/>
            <person name="Akeda Y."/>
            <person name="Yasuda M."/>
            <person name="Masumi A."/>
            <person name="Haryashi J."/>
            <person name="Tanimura N."/>
            <person name="Tsujimoto Y."/>
            <person name="Shibata W."/>
            <person name="Yamaguchi T."/>
            <person name="Kawahara R."/>
            <person name="Nishi I."/>
            <person name="Hamada S."/>
            <person name="Tomono K."/>
            <person name="Kakeya H."/>
        </authorList>
    </citation>
    <scope>NUCLEOTIDE SEQUENCE</scope>
    <source>
        <strain evidence="1">EV0426-12</strain>
        <plasmid evidence="1">pIHVA-EV0426-12</plasmid>
    </source>
</reference>
<organism evidence="1">
    <name type="scientific">Enterococcus faecium</name>
    <name type="common">Streptococcus faecium</name>
    <dbReference type="NCBI Taxonomy" id="1352"/>
    <lineage>
        <taxon>Bacteria</taxon>
        <taxon>Bacillati</taxon>
        <taxon>Bacillota</taxon>
        <taxon>Bacilli</taxon>
        <taxon>Lactobacillales</taxon>
        <taxon>Enterococcaceae</taxon>
        <taxon>Enterococcus</taxon>
    </lineage>
</organism>
<sequence length="38" mass="4662">MIWRKIQEYVSLLIGTLELERRNEFKTTTIMILKQSFM</sequence>
<keyword evidence="1" id="KW-0614">Plasmid</keyword>
<dbReference type="EMBL" id="LC566215">
    <property type="protein sequence ID" value="BCH36169.1"/>
    <property type="molecule type" value="Genomic_DNA"/>
</dbReference>
<proteinExistence type="predicted"/>
<dbReference type="AlphaFoldDB" id="A0A6S6MQ32"/>
<accession>A0A6S6MQ32</accession>
<geneLocation type="plasmid" evidence="1">
    <name>pIHVA-EV0426-12</name>
</geneLocation>